<dbReference type="InterPro" id="IPR005818">
    <property type="entry name" value="Histone_H1/H5_H15"/>
</dbReference>
<proteinExistence type="predicted"/>
<dbReference type="Gene3D" id="1.10.10.10">
    <property type="entry name" value="Winged helix-like DNA-binding domain superfamily/Winged helix DNA-binding domain"/>
    <property type="match status" value="1"/>
</dbReference>
<name>A0AAE0TIP3_9BIVA</name>
<evidence type="ECO:0000256" key="1">
    <source>
        <dbReference type="SAM" id="MobiDB-lite"/>
    </source>
</evidence>
<reference evidence="3" key="1">
    <citation type="journal article" date="2021" name="Genome Biol. Evol.">
        <title>A High-Quality Reference Genome for a Parasitic Bivalve with Doubly Uniparental Inheritance (Bivalvia: Unionida).</title>
        <authorList>
            <person name="Smith C.H."/>
        </authorList>
    </citation>
    <scope>NUCLEOTIDE SEQUENCE</scope>
    <source>
        <strain evidence="3">CHS0354</strain>
    </source>
</reference>
<dbReference type="EMBL" id="JAEAOA010000506">
    <property type="protein sequence ID" value="KAK3611120.1"/>
    <property type="molecule type" value="Genomic_DNA"/>
</dbReference>
<dbReference type="InterPro" id="IPR036390">
    <property type="entry name" value="WH_DNA-bd_sf"/>
</dbReference>
<reference evidence="3" key="2">
    <citation type="journal article" date="2021" name="Genome Biol. Evol.">
        <title>Developing a high-quality reference genome for a parasitic bivalve with doubly uniparental inheritance (Bivalvia: Unionida).</title>
        <authorList>
            <person name="Smith C.H."/>
        </authorList>
    </citation>
    <scope>NUCLEOTIDE SEQUENCE</scope>
    <source>
        <strain evidence="3">CHS0354</strain>
        <tissue evidence="3">Mantle</tissue>
    </source>
</reference>
<keyword evidence="4" id="KW-1185">Reference proteome</keyword>
<dbReference type="GO" id="GO:0003677">
    <property type="term" value="F:DNA binding"/>
    <property type="evidence" value="ECO:0007669"/>
    <property type="project" value="InterPro"/>
</dbReference>
<sequence>MARSRSKSKSRSRSRSKSPRKSGKRRSWSRKHPKYVKMIVAAIAHLREKKGSSAMSIKKYICSHWKVNHNLLKTNQKVQRDASVSARKAGRAEKNDQRRGREARRGGSPNPREDIESESLLVDESPNPRKGIESESLIESPRVNIESTGNLESPKPSAERARNLVVDDESPRSK</sequence>
<dbReference type="GO" id="GO:0000786">
    <property type="term" value="C:nucleosome"/>
    <property type="evidence" value="ECO:0007669"/>
    <property type="project" value="InterPro"/>
</dbReference>
<dbReference type="GO" id="GO:0006334">
    <property type="term" value="P:nucleosome assembly"/>
    <property type="evidence" value="ECO:0007669"/>
    <property type="project" value="InterPro"/>
</dbReference>
<dbReference type="AlphaFoldDB" id="A0AAE0TIP3"/>
<dbReference type="Pfam" id="PF00538">
    <property type="entry name" value="Linker_histone"/>
    <property type="match status" value="1"/>
</dbReference>
<feature type="domain" description="H15" evidence="2">
    <location>
        <begin position="31"/>
        <end position="96"/>
    </location>
</feature>
<dbReference type="SUPFAM" id="SSF46785">
    <property type="entry name" value="Winged helix' DNA-binding domain"/>
    <property type="match status" value="1"/>
</dbReference>
<feature type="compositionally biased region" description="Basic and acidic residues" evidence="1">
    <location>
        <begin position="90"/>
        <end position="105"/>
    </location>
</feature>
<feature type="region of interest" description="Disordered" evidence="1">
    <location>
        <begin position="73"/>
        <end position="174"/>
    </location>
</feature>
<evidence type="ECO:0000313" key="4">
    <source>
        <dbReference type="Proteomes" id="UP001195483"/>
    </source>
</evidence>
<dbReference type="InterPro" id="IPR036388">
    <property type="entry name" value="WH-like_DNA-bd_sf"/>
</dbReference>
<evidence type="ECO:0000259" key="2">
    <source>
        <dbReference type="PROSITE" id="PS51504"/>
    </source>
</evidence>
<evidence type="ECO:0000313" key="3">
    <source>
        <dbReference type="EMBL" id="KAK3611120.1"/>
    </source>
</evidence>
<feature type="region of interest" description="Disordered" evidence="1">
    <location>
        <begin position="1"/>
        <end position="35"/>
    </location>
</feature>
<gene>
    <name evidence="3" type="ORF">CHS0354_007379</name>
</gene>
<reference evidence="3" key="3">
    <citation type="submission" date="2023-05" db="EMBL/GenBank/DDBJ databases">
        <authorList>
            <person name="Smith C.H."/>
        </authorList>
    </citation>
    <scope>NUCLEOTIDE SEQUENCE</scope>
    <source>
        <strain evidence="3">CHS0354</strain>
        <tissue evidence="3">Mantle</tissue>
    </source>
</reference>
<comment type="caution">
    <text evidence="3">The sequence shown here is derived from an EMBL/GenBank/DDBJ whole genome shotgun (WGS) entry which is preliminary data.</text>
</comment>
<dbReference type="SMART" id="SM00526">
    <property type="entry name" value="H15"/>
    <property type="match status" value="1"/>
</dbReference>
<dbReference type="Proteomes" id="UP001195483">
    <property type="component" value="Unassembled WGS sequence"/>
</dbReference>
<protein>
    <recommendedName>
        <fullName evidence="2">H15 domain-containing protein</fullName>
    </recommendedName>
</protein>
<dbReference type="PROSITE" id="PS51504">
    <property type="entry name" value="H15"/>
    <property type="match status" value="1"/>
</dbReference>
<organism evidence="3 4">
    <name type="scientific">Potamilus streckersoni</name>
    <dbReference type="NCBI Taxonomy" id="2493646"/>
    <lineage>
        <taxon>Eukaryota</taxon>
        <taxon>Metazoa</taxon>
        <taxon>Spiralia</taxon>
        <taxon>Lophotrochozoa</taxon>
        <taxon>Mollusca</taxon>
        <taxon>Bivalvia</taxon>
        <taxon>Autobranchia</taxon>
        <taxon>Heteroconchia</taxon>
        <taxon>Palaeoheterodonta</taxon>
        <taxon>Unionida</taxon>
        <taxon>Unionoidea</taxon>
        <taxon>Unionidae</taxon>
        <taxon>Ambleminae</taxon>
        <taxon>Lampsilini</taxon>
        <taxon>Potamilus</taxon>
    </lineage>
</organism>
<accession>A0AAE0TIP3</accession>